<evidence type="ECO:0000256" key="3">
    <source>
        <dbReference type="ARBA" id="ARBA00022989"/>
    </source>
</evidence>
<dbReference type="PANTHER" id="PTHR11040">
    <property type="entry name" value="ZINC/IRON TRANSPORTER"/>
    <property type="match status" value="1"/>
</dbReference>
<reference evidence="6 7" key="1">
    <citation type="submission" date="2018-03" db="EMBL/GenBank/DDBJ databases">
        <title>Genomic Encyclopedia of Archaeal and Bacterial Type Strains, Phase II (KMG-II): from individual species to whole genera.</title>
        <authorList>
            <person name="Goeker M."/>
        </authorList>
    </citation>
    <scope>NUCLEOTIDE SEQUENCE [LARGE SCALE GENOMIC DNA]</scope>
    <source>
        <strain evidence="6 7">DSM 25027</strain>
    </source>
</reference>
<name>A0A2T0MDG6_9FLAO</name>
<dbReference type="RefSeq" id="WP_106147441.1">
    <property type="nucleotide sequence ID" value="NZ_PVYX01000002.1"/>
</dbReference>
<keyword evidence="2 5" id="KW-0812">Transmembrane</keyword>
<comment type="caution">
    <text evidence="6">The sequence shown here is derived from an EMBL/GenBank/DDBJ whole genome shotgun (WGS) entry which is preliminary data.</text>
</comment>
<dbReference type="GO" id="GO:0005385">
    <property type="term" value="F:zinc ion transmembrane transporter activity"/>
    <property type="evidence" value="ECO:0007669"/>
    <property type="project" value="TreeGrafter"/>
</dbReference>
<dbReference type="PANTHER" id="PTHR11040:SF44">
    <property type="entry name" value="PROTEIN ZNTC-RELATED"/>
    <property type="match status" value="1"/>
</dbReference>
<gene>
    <name evidence="6" type="ORF">CLV81_3940</name>
</gene>
<organism evidence="6 7">
    <name type="scientific">Flagellimonas meridianipacifica</name>
    <dbReference type="NCBI Taxonomy" id="1080225"/>
    <lineage>
        <taxon>Bacteria</taxon>
        <taxon>Pseudomonadati</taxon>
        <taxon>Bacteroidota</taxon>
        <taxon>Flavobacteriia</taxon>
        <taxon>Flavobacteriales</taxon>
        <taxon>Flavobacteriaceae</taxon>
        <taxon>Flagellimonas</taxon>
    </lineage>
</organism>
<dbReference type="Proteomes" id="UP000237640">
    <property type="component" value="Unassembled WGS sequence"/>
</dbReference>
<evidence type="ECO:0000256" key="2">
    <source>
        <dbReference type="ARBA" id="ARBA00022692"/>
    </source>
</evidence>
<evidence type="ECO:0000313" key="6">
    <source>
        <dbReference type="EMBL" id="PRX55527.1"/>
    </source>
</evidence>
<protein>
    <submittedName>
        <fullName evidence="6">Zinc transporter ZupT</fullName>
    </submittedName>
</protein>
<feature type="transmembrane region" description="Helical" evidence="5">
    <location>
        <begin position="93"/>
        <end position="114"/>
    </location>
</feature>
<feature type="transmembrane region" description="Helical" evidence="5">
    <location>
        <begin position="204"/>
        <end position="222"/>
    </location>
</feature>
<dbReference type="GO" id="GO:0016020">
    <property type="term" value="C:membrane"/>
    <property type="evidence" value="ECO:0007669"/>
    <property type="project" value="UniProtKB-SubCell"/>
</dbReference>
<proteinExistence type="predicted"/>
<feature type="transmembrane region" description="Helical" evidence="5">
    <location>
        <begin position="6"/>
        <end position="23"/>
    </location>
</feature>
<feature type="transmembrane region" description="Helical" evidence="5">
    <location>
        <begin position="120"/>
        <end position="140"/>
    </location>
</feature>
<accession>A0A2T0MDG6</accession>
<evidence type="ECO:0000256" key="1">
    <source>
        <dbReference type="ARBA" id="ARBA00004141"/>
    </source>
</evidence>
<keyword evidence="7" id="KW-1185">Reference proteome</keyword>
<feature type="transmembrane region" description="Helical" evidence="5">
    <location>
        <begin position="60"/>
        <end position="81"/>
    </location>
</feature>
<evidence type="ECO:0000256" key="4">
    <source>
        <dbReference type="ARBA" id="ARBA00023136"/>
    </source>
</evidence>
<feature type="transmembrane region" description="Helical" evidence="5">
    <location>
        <begin position="147"/>
        <end position="166"/>
    </location>
</feature>
<keyword evidence="3 5" id="KW-1133">Transmembrane helix</keyword>
<feature type="transmembrane region" description="Helical" evidence="5">
    <location>
        <begin position="30"/>
        <end position="48"/>
    </location>
</feature>
<dbReference type="OrthoDB" id="654481at2"/>
<feature type="transmembrane region" description="Helical" evidence="5">
    <location>
        <begin position="178"/>
        <end position="197"/>
    </location>
</feature>
<keyword evidence="4 5" id="KW-0472">Membrane</keyword>
<evidence type="ECO:0000256" key="5">
    <source>
        <dbReference type="SAM" id="Phobius"/>
    </source>
</evidence>
<dbReference type="InterPro" id="IPR003689">
    <property type="entry name" value="ZIP"/>
</dbReference>
<dbReference type="Pfam" id="PF02535">
    <property type="entry name" value="Zip"/>
    <property type="match status" value="1"/>
</dbReference>
<evidence type="ECO:0000313" key="7">
    <source>
        <dbReference type="Proteomes" id="UP000237640"/>
    </source>
</evidence>
<sequence>MILILPILSVWIGYFIALFLKPKSERGIKLLLAFSGGFLLAYTFFELLPEVYEEGSPKGIAIFILLGILIQIFLEFFSKGAEHGHIHLSSQKISFPTALFLSLSVHAIIEGIPIREGSSVVYAIIIHKLPVAILLSLFILNSEMKKSTGLLFIAAFSLMTPLGSYISQYTDLIDAYGTQLVGIAIGVFFHISTIILFESSQEHAFNLRKLALITMGMVLAYFL</sequence>
<dbReference type="EMBL" id="PVYX01000002">
    <property type="protein sequence ID" value="PRX55527.1"/>
    <property type="molecule type" value="Genomic_DNA"/>
</dbReference>
<comment type="subcellular location">
    <subcellularLocation>
        <location evidence="1">Membrane</location>
        <topology evidence="1">Multi-pass membrane protein</topology>
    </subcellularLocation>
</comment>
<dbReference type="AlphaFoldDB" id="A0A2T0MDG6"/>